<evidence type="ECO:0000256" key="11">
    <source>
        <dbReference type="SAM" id="Phobius"/>
    </source>
</evidence>
<feature type="transmembrane region" description="Helical" evidence="11">
    <location>
        <begin position="534"/>
        <end position="555"/>
    </location>
</feature>
<evidence type="ECO:0000256" key="1">
    <source>
        <dbReference type="ARBA" id="ARBA00004141"/>
    </source>
</evidence>
<feature type="transmembrane region" description="Helical" evidence="11">
    <location>
        <begin position="567"/>
        <end position="586"/>
    </location>
</feature>
<feature type="transmembrane region" description="Helical" evidence="11">
    <location>
        <begin position="126"/>
        <end position="142"/>
    </location>
</feature>
<gene>
    <name evidence="14" type="ORF">F2Q69_00016821</name>
</gene>
<dbReference type="GO" id="GO:0016020">
    <property type="term" value="C:membrane"/>
    <property type="evidence" value="ECO:0007669"/>
    <property type="project" value="UniProtKB-SubCell"/>
</dbReference>
<dbReference type="PANTHER" id="PTHR32468:SF93">
    <property type="entry name" value="CATION_H(+) ANTIPORTER 5-RELATED"/>
    <property type="match status" value="1"/>
</dbReference>
<dbReference type="Proteomes" id="UP000712600">
    <property type="component" value="Unassembled WGS sequence"/>
</dbReference>
<evidence type="ECO:0000256" key="4">
    <source>
        <dbReference type="ARBA" id="ARBA00022692"/>
    </source>
</evidence>
<feature type="domain" description="Cation/H(+) antiporter central" evidence="13">
    <location>
        <begin position="673"/>
        <end position="803"/>
    </location>
</feature>
<reference evidence="14" key="1">
    <citation type="submission" date="2019-12" db="EMBL/GenBank/DDBJ databases">
        <title>Genome sequencing and annotation of Brassica cretica.</title>
        <authorList>
            <person name="Studholme D.J."/>
            <person name="Sarris P."/>
        </authorList>
    </citation>
    <scope>NUCLEOTIDE SEQUENCE</scope>
    <source>
        <strain evidence="14">PFS-109/04</strain>
        <tissue evidence="14">Leaf</tissue>
    </source>
</reference>
<feature type="transmembrane region" description="Helical" evidence="11">
    <location>
        <begin position="411"/>
        <end position="432"/>
    </location>
</feature>
<feature type="region of interest" description="Disordered" evidence="10">
    <location>
        <begin position="1"/>
        <end position="33"/>
    </location>
</feature>
<feature type="transmembrane region" description="Helical" evidence="11">
    <location>
        <begin position="257"/>
        <end position="279"/>
    </location>
</feature>
<feature type="transmembrane region" description="Helical" evidence="11">
    <location>
        <begin position="157"/>
        <end position="174"/>
    </location>
</feature>
<feature type="transmembrane region" description="Helical" evidence="11">
    <location>
        <begin position="96"/>
        <end position="114"/>
    </location>
</feature>
<evidence type="ECO:0000256" key="5">
    <source>
        <dbReference type="ARBA" id="ARBA00022958"/>
    </source>
</evidence>
<evidence type="ECO:0000256" key="9">
    <source>
        <dbReference type="ARBA" id="ARBA00038341"/>
    </source>
</evidence>
<comment type="subcellular location">
    <subcellularLocation>
        <location evidence="1">Membrane</location>
        <topology evidence="1">Multi-pass membrane protein</topology>
    </subcellularLocation>
</comment>
<keyword evidence="3" id="KW-0633">Potassium transport</keyword>
<evidence type="ECO:0000313" key="15">
    <source>
        <dbReference type="Proteomes" id="UP000712600"/>
    </source>
</evidence>
<evidence type="ECO:0000256" key="6">
    <source>
        <dbReference type="ARBA" id="ARBA00022989"/>
    </source>
</evidence>
<feature type="transmembrane region" description="Helical" evidence="11">
    <location>
        <begin position="285"/>
        <end position="309"/>
    </location>
</feature>
<sequence>MEVMGNTTGPILGQPEADFRGDRIPPPGGQEGVGEHALGDDVNWIYDMAWYGEAVRKSDGYICEEHPAKLSSDGVWEKIIYKGEGLRVWQYRLPNLEIVILFVFFLWQFFNILFRKMGLKIPKFTSMMLAGLVLNVLLTVSGDKSIIQELLFPKNKIDIPGCLGLFGFMIFWFLKGVKMNFKRILKAESKARVTGVAAVTFPIIVGLVIYMLKPVEKRRLLATPYGPLLLMESLTSFSGIARLLRDLDMNHSALGRVALSAALVSDMIGLFYVVMLVPISSPTFASFGLLIEIGFYLAICFAVGVKMNFKRILKAESKARVTGVAAVTFPIIVGLVIYMLKPVEKRTLLATPYGPLLLMESLTSFSGIARLLRDLDMNHSALGRVALSAALVSDMIGLFYVVMLVPISSPTFASFGLLIEIGFYLAICFAVVRPIMFKIIKRKREGRPIDDKYIYGIIIMVCLACMYWYDLDQFPALGAFLLGLAIPNGPPIGSELVERLESFNFGLILPLFLTSSMLRTDISAWKDCLTDHTKFAVASLIVLISLLKFSVSMIIPYLYKMPLRDSVVLSLIMSHKGIIELSFYLFSYSSKILTRDTFSILVLSIVLNSLIIPIAIGFIYDPSKQFLCYQKRNLAIMKNSGELKTLVCIHRPDHISSMINLLEASYQSEESPLTCYVLHLVELQGQDVPTLISHKVQKLGVGSGKKYSENVILSFEHFHRYVCSSISIDTFTCIANANHMQDDICWLALDKAVTLIILPFHRTWSLDRTSIVSDSEMIRFLNFNVLKQAPCSVGILIERHLVKKKQEFQENLKVNTFYQILYSN</sequence>
<feature type="transmembrane region" description="Helical" evidence="11">
    <location>
        <begin position="352"/>
        <end position="372"/>
    </location>
</feature>
<dbReference type="GO" id="GO:0012505">
    <property type="term" value="C:endomembrane system"/>
    <property type="evidence" value="ECO:0007669"/>
    <property type="project" value="TreeGrafter"/>
</dbReference>
<keyword evidence="4 11" id="KW-0812">Transmembrane</keyword>
<dbReference type="AlphaFoldDB" id="A0A8S9QRB4"/>
<evidence type="ECO:0000256" key="3">
    <source>
        <dbReference type="ARBA" id="ARBA00022538"/>
    </source>
</evidence>
<evidence type="ECO:0000256" key="8">
    <source>
        <dbReference type="ARBA" id="ARBA00023136"/>
    </source>
</evidence>
<evidence type="ECO:0008006" key="16">
    <source>
        <dbReference type="Google" id="ProtNLM"/>
    </source>
</evidence>
<evidence type="ECO:0000256" key="7">
    <source>
        <dbReference type="ARBA" id="ARBA00023065"/>
    </source>
</evidence>
<feature type="transmembrane region" description="Helical" evidence="11">
    <location>
        <begin position="321"/>
        <end position="340"/>
    </location>
</feature>
<dbReference type="EMBL" id="QGKX02000996">
    <property type="protein sequence ID" value="KAF3553758.1"/>
    <property type="molecule type" value="Genomic_DNA"/>
</dbReference>
<evidence type="ECO:0000313" key="14">
    <source>
        <dbReference type="EMBL" id="KAF3553758.1"/>
    </source>
</evidence>
<proteinExistence type="inferred from homology"/>
<dbReference type="InterPro" id="IPR050794">
    <property type="entry name" value="CPA2_transporter"/>
</dbReference>
<protein>
    <recommendedName>
        <fullName evidence="16">Cation/H+ exchanger domain-containing protein</fullName>
    </recommendedName>
</protein>
<dbReference type="Pfam" id="PF00999">
    <property type="entry name" value="Na_H_Exchanger"/>
    <property type="match status" value="1"/>
</dbReference>
<organism evidence="14 15">
    <name type="scientific">Brassica cretica</name>
    <name type="common">Mustard</name>
    <dbReference type="NCBI Taxonomy" id="69181"/>
    <lineage>
        <taxon>Eukaryota</taxon>
        <taxon>Viridiplantae</taxon>
        <taxon>Streptophyta</taxon>
        <taxon>Embryophyta</taxon>
        <taxon>Tracheophyta</taxon>
        <taxon>Spermatophyta</taxon>
        <taxon>Magnoliopsida</taxon>
        <taxon>eudicotyledons</taxon>
        <taxon>Gunneridae</taxon>
        <taxon>Pentapetalae</taxon>
        <taxon>rosids</taxon>
        <taxon>malvids</taxon>
        <taxon>Brassicales</taxon>
        <taxon>Brassicaceae</taxon>
        <taxon>Brassiceae</taxon>
        <taxon>Brassica</taxon>
    </lineage>
</organism>
<name>A0A8S9QRB4_BRACR</name>
<keyword evidence="2" id="KW-0813">Transport</keyword>
<dbReference type="InterPro" id="IPR057291">
    <property type="entry name" value="CHX17_2nd"/>
</dbReference>
<evidence type="ECO:0000259" key="13">
    <source>
        <dbReference type="Pfam" id="PF23256"/>
    </source>
</evidence>
<keyword evidence="5" id="KW-0630">Potassium</keyword>
<dbReference type="Gene3D" id="1.20.1530.20">
    <property type="match status" value="1"/>
</dbReference>
<dbReference type="InterPro" id="IPR038770">
    <property type="entry name" value="Na+/solute_symporter_sf"/>
</dbReference>
<feature type="transmembrane region" description="Helical" evidence="11">
    <location>
        <begin position="195"/>
        <end position="212"/>
    </location>
</feature>
<comment type="similarity">
    <text evidence="9">Belongs to the monovalent cation:proton antiporter 2 (CPA2) transporter (TC 2.A.37) family. CHX (TC 2.A.37.4) subfamily.</text>
</comment>
<feature type="transmembrane region" description="Helical" evidence="11">
    <location>
        <begin position="384"/>
        <end position="405"/>
    </location>
</feature>
<feature type="transmembrane region" description="Helical" evidence="11">
    <location>
        <begin position="453"/>
        <end position="469"/>
    </location>
</feature>
<evidence type="ECO:0000256" key="2">
    <source>
        <dbReference type="ARBA" id="ARBA00022448"/>
    </source>
</evidence>
<dbReference type="InterPro" id="IPR006153">
    <property type="entry name" value="Cation/H_exchanger_TM"/>
</dbReference>
<dbReference type="GO" id="GO:0015297">
    <property type="term" value="F:antiporter activity"/>
    <property type="evidence" value="ECO:0007669"/>
    <property type="project" value="InterPro"/>
</dbReference>
<dbReference type="GO" id="GO:0006885">
    <property type="term" value="P:regulation of pH"/>
    <property type="evidence" value="ECO:0007669"/>
    <property type="project" value="TreeGrafter"/>
</dbReference>
<dbReference type="GO" id="GO:0006813">
    <property type="term" value="P:potassium ion transport"/>
    <property type="evidence" value="ECO:0007669"/>
    <property type="project" value="UniProtKB-KW"/>
</dbReference>
<evidence type="ECO:0000259" key="12">
    <source>
        <dbReference type="Pfam" id="PF00999"/>
    </source>
</evidence>
<accession>A0A8S9QRB4</accession>
<evidence type="ECO:0000256" key="10">
    <source>
        <dbReference type="SAM" id="MobiDB-lite"/>
    </source>
</evidence>
<feature type="transmembrane region" description="Helical" evidence="11">
    <location>
        <begin position="224"/>
        <end position="245"/>
    </location>
</feature>
<dbReference type="Pfam" id="PF23256">
    <property type="entry name" value="CHX17_2nd"/>
    <property type="match status" value="1"/>
</dbReference>
<keyword evidence="6 11" id="KW-1133">Transmembrane helix</keyword>
<comment type="caution">
    <text evidence="14">The sequence shown here is derived from an EMBL/GenBank/DDBJ whole genome shotgun (WGS) entry which is preliminary data.</text>
</comment>
<dbReference type="PANTHER" id="PTHR32468">
    <property type="entry name" value="CATION/H + ANTIPORTER"/>
    <property type="match status" value="1"/>
</dbReference>
<keyword evidence="7" id="KW-0406">Ion transport</keyword>
<feature type="transmembrane region" description="Helical" evidence="11">
    <location>
        <begin position="598"/>
        <end position="620"/>
    </location>
</feature>
<dbReference type="GO" id="GO:1902600">
    <property type="term" value="P:proton transmembrane transport"/>
    <property type="evidence" value="ECO:0007669"/>
    <property type="project" value="InterPro"/>
</dbReference>
<feature type="domain" description="Cation/H+ exchanger transmembrane" evidence="12">
    <location>
        <begin position="292"/>
        <end position="619"/>
    </location>
</feature>
<keyword evidence="8 11" id="KW-0472">Membrane</keyword>